<gene>
    <name evidence="3" type="ORF">B0H64DRAFT_200118</name>
</gene>
<feature type="region of interest" description="Disordered" evidence="1">
    <location>
        <begin position="1"/>
        <end position="20"/>
    </location>
</feature>
<dbReference type="Proteomes" id="UP001278766">
    <property type="component" value="Unassembled WGS sequence"/>
</dbReference>
<reference evidence="3" key="2">
    <citation type="submission" date="2023-06" db="EMBL/GenBank/DDBJ databases">
        <authorList>
            <consortium name="Lawrence Berkeley National Laboratory"/>
            <person name="Haridas S."/>
            <person name="Hensen N."/>
            <person name="Bonometti L."/>
            <person name="Westerberg I."/>
            <person name="Brannstrom I.O."/>
            <person name="Guillou S."/>
            <person name="Cros-Aarteil S."/>
            <person name="Calhoun S."/>
            <person name="Kuo A."/>
            <person name="Mondo S."/>
            <person name="Pangilinan J."/>
            <person name="Riley R."/>
            <person name="Labutti K."/>
            <person name="Andreopoulos B."/>
            <person name="Lipzen A."/>
            <person name="Chen C."/>
            <person name="Yanf M."/>
            <person name="Daum C."/>
            <person name="Ng V."/>
            <person name="Clum A."/>
            <person name="Steindorff A."/>
            <person name="Ohm R."/>
            <person name="Martin F."/>
            <person name="Silar P."/>
            <person name="Natvig D."/>
            <person name="Lalanne C."/>
            <person name="Gautier V."/>
            <person name="Ament-Velasquez S.L."/>
            <person name="Kruys A."/>
            <person name="Hutchinson M.I."/>
            <person name="Powell A.J."/>
            <person name="Barry K."/>
            <person name="Miller A.N."/>
            <person name="Grigoriev I.V."/>
            <person name="Debuchy R."/>
            <person name="Gladieux P."/>
            <person name="Thoren M.H."/>
            <person name="Johannesson H."/>
        </authorList>
    </citation>
    <scope>NUCLEOTIDE SEQUENCE</scope>
    <source>
        <strain evidence="3">CBS 168.71</strain>
    </source>
</reference>
<dbReference type="AlphaFoldDB" id="A0AAE0HED6"/>
<protein>
    <recommendedName>
        <fullName evidence="2">AHC1-like C2H2 zinc-finger domain-containing protein</fullName>
    </recommendedName>
</protein>
<feature type="compositionally biased region" description="Polar residues" evidence="1">
    <location>
        <begin position="527"/>
        <end position="536"/>
    </location>
</feature>
<dbReference type="EMBL" id="JAUEPN010000005">
    <property type="protein sequence ID" value="KAK3295003.1"/>
    <property type="molecule type" value="Genomic_DNA"/>
</dbReference>
<evidence type="ECO:0000256" key="1">
    <source>
        <dbReference type="SAM" id="MobiDB-lite"/>
    </source>
</evidence>
<evidence type="ECO:0000313" key="4">
    <source>
        <dbReference type="Proteomes" id="UP001278766"/>
    </source>
</evidence>
<keyword evidence="4" id="KW-1185">Reference proteome</keyword>
<dbReference type="RefSeq" id="XP_062658517.1">
    <property type="nucleotide sequence ID" value="XM_062799238.1"/>
</dbReference>
<feature type="region of interest" description="Disordered" evidence="1">
    <location>
        <begin position="220"/>
        <end position="247"/>
    </location>
</feature>
<evidence type="ECO:0000259" key="2">
    <source>
        <dbReference type="Pfam" id="PF25909"/>
    </source>
</evidence>
<accession>A0AAE0HED6</accession>
<feature type="compositionally biased region" description="Acidic residues" evidence="1">
    <location>
        <begin position="542"/>
        <end position="553"/>
    </location>
</feature>
<sequence>MFRFWTSDSRGSGKTVDGHHQLLDCDNSVAHSRSGLPTPISPKRRRPSLVDTAACAYPPAKRPKTEQDGDLPSPVSASADGDEMGALCGPSIAPDLDAAREAIEMQFGLEILLKHDELRLINQELAKCQVALEQLRRCHLIPYPLQCPTPSQMLHISNGSGPALGSKRGEPVPKWAPPFGVVEGPYARHYAKWLIPDPVFDGIQCEPQGLMDTGRVKNTAEGRATRSSVSDAAGSGKQRPVRGTAGQRLQALSSGYPQPKDKNSPCTVTKADGVVVKLICIDCQRWDFSSTQGFINHCRIAHRRDFKSHEEAAIASGHPIEVDERGAIVGDDHKPPAAAPSGLVHPLAHSESTLEHREYATLLSRIQASLVLYKAGKLPGVGSVPSLPSSPRDSASTSSQSFVGSSDVPYLSQLMQRKKMGGNLKQQVTEAKTKVDWNWPSPDVDSETDSAPATEDSATREQPLASAVRTPAAMRMPSRAAVSPSHPPAAYRAASNKGLRTTHGTNLESPKLPETPMYDDEMGVDLSPNTVTSNHAPSLVSDDGEYDDSDDGSGSDTSDAMETDSVSDVAEININDEGDAREPTPPPVPRRHGSTSKAVKLKKDESRHVTFVSPTPVPTNNNKGKRKKN</sequence>
<reference evidence="3" key="1">
    <citation type="journal article" date="2023" name="Mol. Phylogenet. Evol.">
        <title>Genome-scale phylogeny and comparative genomics of the fungal order Sordariales.</title>
        <authorList>
            <person name="Hensen N."/>
            <person name="Bonometti L."/>
            <person name="Westerberg I."/>
            <person name="Brannstrom I.O."/>
            <person name="Guillou S."/>
            <person name="Cros-Aarteil S."/>
            <person name="Calhoun S."/>
            <person name="Haridas S."/>
            <person name="Kuo A."/>
            <person name="Mondo S."/>
            <person name="Pangilinan J."/>
            <person name="Riley R."/>
            <person name="LaButti K."/>
            <person name="Andreopoulos B."/>
            <person name="Lipzen A."/>
            <person name="Chen C."/>
            <person name="Yan M."/>
            <person name="Daum C."/>
            <person name="Ng V."/>
            <person name="Clum A."/>
            <person name="Steindorff A."/>
            <person name="Ohm R.A."/>
            <person name="Martin F."/>
            <person name="Silar P."/>
            <person name="Natvig D.O."/>
            <person name="Lalanne C."/>
            <person name="Gautier V."/>
            <person name="Ament-Velasquez S.L."/>
            <person name="Kruys A."/>
            <person name="Hutchinson M.I."/>
            <person name="Powell A.J."/>
            <person name="Barry K."/>
            <person name="Miller A.N."/>
            <person name="Grigoriev I.V."/>
            <person name="Debuchy R."/>
            <person name="Gladieux P."/>
            <person name="Hiltunen Thoren M."/>
            <person name="Johannesson H."/>
        </authorList>
    </citation>
    <scope>NUCLEOTIDE SEQUENCE</scope>
    <source>
        <strain evidence="3">CBS 168.71</strain>
    </source>
</reference>
<name>A0AAE0HED6_9PEZI</name>
<feature type="region of interest" description="Disordered" evidence="1">
    <location>
        <begin position="421"/>
        <end position="629"/>
    </location>
</feature>
<dbReference type="InterPro" id="IPR058706">
    <property type="entry name" value="zf-C2H2_AHC1-like"/>
</dbReference>
<comment type="caution">
    <text evidence="3">The sequence shown here is derived from an EMBL/GenBank/DDBJ whole genome shotgun (WGS) entry which is preliminary data.</text>
</comment>
<evidence type="ECO:0000313" key="3">
    <source>
        <dbReference type="EMBL" id="KAK3295003.1"/>
    </source>
</evidence>
<dbReference type="Pfam" id="PF25909">
    <property type="entry name" value="zf-C2H2_AHC1"/>
    <property type="match status" value="1"/>
</dbReference>
<organism evidence="3 4">
    <name type="scientific">Chaetomium fimeti</name>
    <dbReference type="NCBI Taxonomy" id="1854472"/>
    <lineage>
        <taxon>Eukaryota</taxon>
        <taxon>Fungi</taxon>
        <taxon>Dikarya</taxon>
        <taxon>Ascomycota</taxon>
        <taxon>Pezizomycotina</taxon>
        <taxon>Sordariomycetes</taxon>
        <taxon>Sordariomycetidae</taxon>
        <taxon>Sordariales</taxon>
        <taxon>Chaetomiaceae</taxon>
        <taxon>Chaetomium</taxon>
    </lineage>
</organism>
<feature type="compositionally biased region" description="Polar residues" evidence="1">
    <location>
        <begin position="498"/>
        <end position="508"/>
    </location>
</feature>
<feature type="domain" description="AHC1-like C2H2 zinc-finger" evidence="2">
    <location>
        <begin position="267"/>
        <end position="314"/>
    </location>
</feature>
<feature type="compositionally biased region" description="Low complexity" evidence="1">
    <location>
        <begin position="382"/>
        <end position="401"/>
    </location>
</feature>
<feature type="region of interest" description="Disordered" evidence="1">
    <location>
        <begin position="28"/>
        <end position="81"/>
    </location>
</feature>
<feature type="region of interest" description="Disordered" evidence="1">
    <location>
        <begin position="382"/>
        <end position="405"/>
    </location>
</feature>
<feature type="compositionally biased region" description="Polar residues" evidence="1">
    <location>
        <begin position="1"/>
        <end position="12"/>
    </location>
</feature>
<dbReference type="GeneID" id="87836186"/>
<proteinExistence type="predicted"/>